<keyword evidence="1" id="KW-0472">Membrane</keyword>
<protein>
    <submittedName>
        <fullName evidence="2">ABC transporter permease subunit</fullName>
    </submittedName>
</protein>
<feature type="transmembrane region" description="Helical" evidence="1">
    <location>
        <begin position="176"/>
        <end position="201"/>
    </location>
</feature>
<feature type="transmembrane region" description="Helical" evidence="1">
    <location>
        <begin position="134"/>
        <end position="156"/>
    </location>
</feature>
<evidence type="ECO:0000313" key="2">
    <source>
        <dbReference type="EMBL" id="WZN44211.1"/>
    </source>
</evidence>
<gene>
    <name evidence="2" type="ORF">WJU22_15030</name>
</gene>
<dbReference type="PANTHER" id="PTHR43471:SF14">
    <property type="entry name" value="ABC-2 TYPE TRANSPORT SYSTEM PERMEASE PROTEIN"/>
    <property type="match status" value="1"/>
</dbReference>
<feature type="transmembrane region" description="Helical" evidence="1">
    <location>
        <begin position="304"/>
        <end position="326"/>
    </location>
</feature>
<dbReference type="EMBL" id="CP150096">
    <property type="protein sequence ID" value="WZN44211.1"/>
    <property type="molecule type" value="Genomic_DNA"/>
</dbReference>
<name>A0ABZ2YWJ3_9BACT</name>
<accession>A0ABZ2YWJ3</accession>
<feature type="transmembrane region" description="Helical" evidence="1">
    <location>
        <begin position="90"/>
        <end position="113"/>
    </location>
</feature>
<keyword evidence="3" id="KW-1185">Reference proteome</keyword>
<dbReference type="Pfam" id="PF12679">
    <property type="entry name" value="ABC2_membrane_2"/>
    <property type="match status" value="1"/>
</dbReference>
<evidence type="ECO:0000256" key="1">
    <source>
        <dbReference type="SAM" id="Phobius"/>
    </source>
</evidence>
<reference evidence="2 3" key="1">
    <citation type="submission" date="2024-03" db="EMBL/GenBank/DDBJ databases">
        <title>Chitinophaga caseinilytica sp. nov., a casein hydrolysing bacterium isolated from forest soil.</title>
        <authorList>
            <person name="Lee D.S."/>
            <person name="Han D.M."/>
            <person name="Baek J.H."/>
            <person name="Choi D.G."/>
            <person name="Jeon J.H."/>
            <person name="Jeon C.O."/>
        </authorList>
    </citation>
    <scope>NUCLEOTIDE SEQUENCE [LARGE SCALE GENOMIC DNA]</scope>
    <source>
        <strain evidence="2 3">KACC 19118</strain>
    </source>
</reference>
<keyword evidence="1" id="KW-0812">Transmembrane</keyword>
<feature type="transmembrane region" description="Helical" evidence="1">
    <location>
        <begin position="37"/>
        <end position="58"/>
    </location>
</feature>
<organism evidence="2 3">
    <name type="scientific">Chitinophaga caseinilytica</name>
    <dbReference type="NCBI Taxonomy" id="2267521"/>
    <lineage>
        <taxon>Bacteria</taxon>
        <taxon>Pseudomonadati</taxon>
        <taxon>Bacteroidota</taxon>
        <taxon>Chitinophagia</taxon>
        <taxon>Chitinophagales</taxon>
        <taxon>Chitinophagaceae</taxon>
        <taxon>Chitinophaga</taxon>
    </lineage>
</organism>
<dbReference type="Proteomes" id="UP001449657">
    <property type="component" value="Chromosome"/>
</dbReference>
<sequence>MANIFAWLDRSAARVAPIATPFQVIVRKEVGDYIRSWRFYIMLALILLTFVGALYISLGNIKQAVTNFSDPDHTFVYLKLLTSTDNTLPAFHVLMSFLGPLLGISLGFDAINAERNNGTLVRLVAQPLYRDNLLLAKFYAALLVVGVLFLSLVLSMVGGGMLLTGVRPEGAEWLRILAFVMLNIVYVGFWLSLSICLSVLFRHAATSALTAIGIWLFFTVFYQIIVNMVMGALVPDPRFLSEAGAISFNNMFLSLLRVAPSQMYSDAATTLLMPSVRSLGPLTMEQMAGAIPAPLSFRESLMIVWPQVTGLIAATMACFALSYFLFMRREIRS</sequence>
<dbReference type="PANTHER" id="PTHR43471">
    <property type="entry name" value="ABC TRANSPORTER PERMEASE"/>
    <property type="match status" value="1"/>
</dbReference>
<evidence type="ECO:0000313" key="3">
    <source>
        <dbReference type="Proteomes" id="UP001449657"/>
    </source>
</evidence>
<keyword evidence="1" id="KW-1133">Transmembrane helix</keyword>
<proteinExistence type="predicted"/>
<dbReference type="RefSeq" id="WP_341839001.1">
    <property type="nucleotide sequence ID" value="NZ_CP149792.1"/>
</dbReference>
<feature type="transmembrane region" description="Helical" evidence="1">
    <location>
        <begin position="208"/>
        <end position="230"/>
    </location>
</feature>